<keyword evidence="1" id="KW-1133">Transmembrane helix</keyword>
<dbReference type="Proteomes" id="UP000070565">
    <property type="component" value="Unassembled WGS sequence"/>
</dbReference>
<feature type="transmembrane region" description="Helical" evidence="1">
    <location>
        <begin position="99"/>
        <end position="120"/>
    </location>
</feature>
<feature type="transmembrane region" description="Helical" evidence="1">
    <location>
        <begin position="12"/>
        <end position="31"/>
    </location>
</feature>
<keyword evidence="1" id="KW-0812">Transmembrane</keyword>
<organism evidence="2 3">
    <name type="scientific">candidate division MSBL1 archaeon SCGC-AAA261F19</name>
    <dbReference type="NCBI Taxonomy" id="1698275"/>
    <lineage>
        <taxon>Archaea</taxon>
        <taxon>Methanobacteriati</taxon>
        <taxon>Methanobacteriota</taxon>
        <taxon>candidate division MSBL1</taxon>
    </lineage>
</organism>
<evidence type="ECO:0000256" key="1">
    <source>
        <dbReference type="SAM" id="Phobius"/>
    </source>
</evidence>
<keyword evidence="3" id="KW-1185">Reference proteome</keyword>
<accession>A0A133V9E1</accession>
<name>A0A133V9E1_9EURY</name>
<proteinExistence type="predicted"/>
<dbReference type="AlphaFoldDB" id="A0A133V9E1"/>
<gene>
    <name evidence="2" type="ORF">AKJ45_02545</name>
</gene>
<reference evidence="2 3" key="1">
    <citation type="journal article" date="2016" name="Sci. Rep.">
        <title>Metabolic traits of an uncultured archaeal lineage -MSBL1- from brine pools of the Red Sea.</title>
        <authorList>
            <person name="Mwirichia R."/>
            <person name="Alam I."/>
            <person name="Rashid M."/>
            <person name="Vinu M."/>
            <person name="Ba-Alawi W."/>
            <person name="Anthony Kamau A."/>
            <person name="Kamanda Ngugi D."/>
            <person name="Goker M."/>
            <person name="Klenk H.P."/>
            <person name="Bajic V."/>
            <person name="Stingl U."/>
        </authorList>
    </citation>
    <scope>NUCLEOTIDE SEQUENCE [LARGE SCALE GENOMIC DNA]</scope>
    <source>
        <strain evidence="2">SCGC-AAA261F19</strain>
    </source>
</reference>
<feature type="transmembrane region" description="Helical" evidence="1">
    <location>
        <begin position="51"/>
        <end position="79"/>
    </location>
</feature>
<keyword evidence="1" id="KW-0472">Membrane</keyword>
<comment type="caution">
    <text evidence="2">The sequence shown here is derived from an EMBL/GenBank/DDBJ whole genome shotgun (WGS) entry which is preliminary data.</text>
</comment>
<sequence length="121" mass="13720">MGVSMVTMIDLPYFQAGFVAAFVPCLLWRVFDVKRFRDTPFKHYHWGLISIILWVLSRGIFFHGALLGAGMLLCASEIFQDYPFNLDRSPRIRNPSLKIGGILLLVLFVSAYLVFATSIFG</sequence>
<protein>
    <submittedName>
        <fullName evidence="2">Uncharacterized protein</fullName>
    </submittedName>
</protein>
<dbReference type="EMBL" id="LHXZ01000032">
    <property type="protein sequence ID" value="KXB03090.1"/>
    <property type="molecule type" value="Genomic_DNA"/>
</dbReference>
<evidence type="ECO:0000313" key="2">
    <source>
        <dbReference type="EMBL" id="KXB03090.1"/>
    </source>
</evidence>
<evidence type="ECO:0000313" key="3">
    <source>
        <dbReference type="Proteomes" id="UP000070565"/>
    </source>
</evidence>